<dbReference type="InterPro" id="IPR028976">
    <property type="entry name" value="CheC-like_sf"/>
</dbReference>
<keyword evidence="1" id="KW-0145">Chemotaxis</keyword>
<dbReference type="STRING" id="561720.SAMN06275492_10935"/>
<keyword evidence="4" id="KW-1185">Reference proteome</keyword>
<dbReference type="OrthoDB" id="9788100at2"/>
<evidence type="ECO:0000313" key="4">
    <source>
        <dbReference type="Proteomes" id="UP000193355"/>
    </source>
</evidence>
<evidence type="ECO:0000259" key="2">
    <source>
        <dbReference type="Pfam" id="PF13690"/>
    </source>
</evidence>
<protein>
    <submittedName>
        <fullName evidence="3">Chemotaxis protein CheX</fullName>
    </submittedName>
</protein>
<sequence>MSEDKKALVMQAICDGFLSIAKDLGERDFSPQSDDQPIGQDKIAVILSMISEDESMRGRFLFEGDAAQIKDLAEGMNGETLSDRAEVFFSVGEFANMVCGKAVTVVNNAYKGTNFRLTPPAIFSGTNMEITTPSVQSTELKYSGPVGLVRIDVGFEGV</sequence>
<dbReference type="CDD" id="cd17906">
    <property type="entry name" value="CheX"/>
    <property type="match status" value="1"/>
</dbReference>
<dbReference type="RefSeq" id="WP_143340814.1">
    <property type="nucleotide sequence ID" value="NZ_FXBB01000009.1"/>
</dbReference>
<reference evidence="4" key="1">
    <citation type="submission" date="2017-04" db="EMBL/GenBank/DDBJ databases">
        <authorList>
            <person name="Varghese N."/>
            <person name="Submissions S."/>
        </authorList>
    </citation>
    <scope>NUCLEOTIDE SEQUENCE [LARGE SCALE GENOMIC DNA]</scope>
    <source>
        <strain evidence="4">USBA 82</strain>
    </source>
</reference>
<accession>A0A1X7J7S0</accession>
<gene>
    <name evidence="3" type="ORF">SAMN06275492_10935</name>
</gene>
<evidence type="ECO:0000256" key="1">
    <source>
        <dbReference type="ARBA" id="ARBA00022500"/>
    </source>
</evidence>
<proteinExistence type="predicted"/>
<feature type="domain" description="Chemotaxis phosphatase CheX-like" evidence="2">
    <location>
        <begin position="49"/>
        <end position="134"/>
    </location>
</feature>
<dbReference type="Proteomes" id="UP000193355">
    <property type="component" value="Unassembled WGS sequence"/>
</dbReference>
<dbReference type="AlphaFoldDB" id="A0A1X7J7S0"/>
<name>A0A1X7J7S0_9BACT</name>
<dbReference type="InterPro" id="IPR028051">
    <property type="entry name" value="CheX-like_dom"/>
</dbReference>
<dbReference type="SUPFAM" id="SSF103039">
    <property type="entry name" value="CheC-like"/>
    <property type="match status" value="1"/>
</dbReference>
<organism evidence="3 4">
    <name type="scientific">Dethiosulfovibrio salsuginis</name>
    <dbReference type="NCBI Taxonomy" id="561720"/>
    <lineage>
        <taxon>Bacteria</taxon>
        <taxon>Thermotogati</taxon>
        <taxon>Synergistota</taxon>
        <taxon>Synergistia</taxon>
        <taxon>Synergistales</taxon>
        <taxon>Dethiosulfovibrionaceae</taxon>
        <taxon>Dethiosulfovibrio</taxon>
    </lineage>
</organism>
<dbReference type="EMBL" id="FXBB01000009">
    <property type="protein sequence ID" value="SMG23448.1"/>
    <property type="molecule type" value="Genomic_DNA"/>
</dbReference>
<dbReference type="GO" id="GO:0006935">
    <property type="term" value="P:chemotaxis"/>
    <property type="evidence" value="ECO:0007669"/>
    <property type="project" value="UniProtKB-KW"/>
</dbReference>
<dbReference type="Gene3D" id="3.40.1550.10">
    <property type="entry name" value="CheC-like"/>
    <property type="match status" value="1"/>
</dbReference>
<evidence type="ECO:0000313" key="3">
    <source>
        <dbReference type="EMBL" id="SMG23448.1"/>
    </source>
</evidence>
<dbReference type="Pfam" id="PF13690">
    <property type="entry name" value="CheX"/>
    <property type="match status" value="1"/>
</dbReference>